<comment type="caution">
    <text evidence="1">The sequence shown here is derived from an EMBL/GenBank/DDBJ whole genome shotgun (WGS) entry which is preliminary data.</text>
</comment>
<proteinExistence type="predicted"/>
<dbReference type="InterPro" id="IPR021986">
    <property type="entry name" value="Spherulin4"/>
</dbReference>
<dbReference type="RefSeq" id="WP_344139780.1">
    <property type="nucleotide sequence ID" value="NZ_BAAALT010000280.1"/>
</dbReference>
<accession>A0ABP4Z0J9</accession>
<dbReference type="Pfam" id="PF12138">
    <property type="entry name" value="Spherulin4"/>
    <property type="match status" value="1"/>
</dbReference>
<organism evidence="1 2">
    <name type="scientific">Luedemannella flava</name>
    <dbReference type="NCBI Taxonomy" id="349316"/>
    <lineage>
        <taxon>Bacteria</taxon>
        <taxon>Bacillati</taxon>
        <taxon>Actinomycetota</taxon>
        <taxon>Actinomycetes</taxon>
        <taxon>Micromonosporales</taxon>
        <taxon>Micromonosporaceae</taxon>
        <taxon>Luedemannella</taxon>
    </lineage>
</organism>
<name>A0ABP4Z0J9_9ACTN</name>
<dbReference type="PANTHER" id="PTHR35040:SF9">
    <property type="entry name" value="4-LIKE CELL SURFACE PROTEIN, PUTATIVE (AFU_ORTHOLOGUE AFUA_4G14080)-RELATED"/>
    <property type="match status" value="1"/>
</dbReference>
<reference evidence="2" key="1">
    <citation type="journal article" date="2019" name="Int. J. Syst. Evol. Microbiol.">
        <title>The Global Catalogue of Microorganisms (GCM) 10K type strain sequencing project: providing services to taxonomists for standard genome sequencing and annotation.</title>
        <authorList>
            <consortium name="The Broad Institute Genomics Platform"/>
            <consortium name="The Broad Institute Genome Sequencing Center for Infectious Disease"/>
            <person name="Wu L."/>
            <person name="Ma J."/>
        </authorList>
    </citation>
    <scope>NUCLEOTIDE SEQUENCE [LARGE SCALE GENOMIC DNA]</scope>
    <source>
        <strain evidence="2">JCM 13250</strain>
    </source>
</reference>
<dbReference type="Proteomes" id="UP001500218">
    <property type="component" value="Unassembled WGS sequence"/>
</dbReference>
<sequence>MIPAGRRLAVPAYFHPAVARDDWVTLAEHAGRLRAVVLNIADGPGAAPEPVLGAAIRAVAERGGTVLGYVDTAYGERSPAAVRADAERYRAWYPVAGLFLDRVVTAADRLVAHGRVVAAARAGAPGTLVANHGTWPAPAYADLADALVTFEGTAAAHAGAPSPAWAYGLPAARFWHLVYDVPADGLAGVLRRAVAGNVATVLATDRAGANPWNGLPSYFTHAIEAWEPHRDAAAR</sequence>
<keyword evidence="2" id="KW-1185">Reference proteome</keyword>
<dbReference type="PANTHER" id="PTHR35040">
    <property type="match status" value="1"/>
</dbReference>
<protein>
    <submittedName>
        <fullName evidence="1">Spherulation-specific family 4 protein</fullName>
    </submittedName>
</protein>
<gene>
    <name evidence="1" type="ORF">GCM10009682_60350</name>
</gene>
<evidence type="ECO:0000313" key="2">
    <source>
        <dbReference type="Proteomes" id="UP001500218"/>
    </source>
</evidence>
<dbReference type="EMBL" id="BAAALT010000280">
    <property type="protein sequence ID" value="GAA1833851.1"/>
    <property type="molecule type" value="Genomic_DNA"/>
</dbReference>
<evidence type="ECO:0000313" key="1">
    <source>
        <dbReference type="EMBL" id="GAA1833851.1"/>
    </source>
</evidence>